<sequence>MEASLDFLNYLDENLSLKIMTCLDDPSDIVRAASVSHNWLHFVIDNGLAKKLCFRMFPQLSRVDHVVEHCCVARNPQVEAGSSNMEWETLKKEHRVYAFLARGCMSFAERKDCITEAIMASSTDRDPDESIDNTLEELDRVGWGRSYWSSKGQSNPAVPETLTYKLVADLCVITEIRIKPYEAFFQPGSPIYSARSVLFRMGHSLGDDFVWTYTSEEFPMDQESNLQSFKLPEPVLCIGGILQIELRGRVQTQRSDGLFYIWY</sequence>
<dbReference type="InterPro" id="IPR055336">
    <property type="entry name" value="At4g00755-like"/>
</dbReference>
<dbReference type="Pfam" id="PF12937">
    <property type="entry name" value="F-box-like"/>
    <property type="match status" value="1"/>
</dbReference>
<organism evidence="2 3">
    <name type="scientific">Rubroshorea leprosula</name>
    <dbReference type="NCBI Taxonomy" id="152421"/>
    <lineage>
        <taxon>Eukaryota</taxon>
        <taxon>Viridiplantae</taxon>
        <taxon>Streptophyta</taxon>
        <taxon>Embryophyta</taxon>
        <taxon>Tracheophyta</taxon>
        <taxon>Spermatophyta</taxon>
        <taxon>Magnoliopsida</taxon>
        <taxon>eudicotyledons</taxon>
        <taxon>Gunneridae</taxon>
        <taxon>Pentapetalae</taxon>
        <taxon>rosids</taxon>
        <taxon>malvids</taxon>
        <taxon>Malvales</taxon>
        <taxon>Dipterocarpaceae</taxon>
        <taxon>Rubroshorea</taxon>
    </lineage>
</organism>
<dbReference type="AlphaFoldDB" id="A0AAV5HNC7"/>
<dbReference type="SUPFAM" id="SSF81383">
    <property type="entry name" value="F-box domain"/>
    <property type="match status" value="1"/>
</dbReference>
<evidence type="ECO:0000313" key="3">
    <source>
        <dbReference type="Proteomes" id="UP001054252"/>
    </source>
</evidence>
<name>A0AAV5HNC7_9ROSI</name>
<protein>
    <recommendedName>
        <fullName evidence="1">F-box domain-containing protein</fullName>
    </recommendedName>
</protein>
<dbReference type="InterPro" id="IPR001810">
    <property type="entry name" value="F-box_dom"/>
</dbReference>
<dbReference type="EMBL" id="BPVZ01000002">
    <property type="protein sequence ID" value="GKU88260.1"/>
    <property type="molecule type" value="Genomic_DNA"/>
</dbReference>
<accession>A0AAV5HNC7</accession>
<dbReference type="Proteomes" id="UP001054252">
    <property type="component" value="Unassembled WGS sequence"/>
</dbReference>
<reference evidence="2 3" key="1">
    <citation type="journal article" date="2021" name="Commun. Biol.">
        <title>The genome of Shorea leprosula (Dipterocarpaceae) highlights the ecological relevance of drought in aseasonal tropical rainforests.</title>
        <authorList>
            <person name="Ng K.K.S."/>
            <person name="Kobayashi M.J."/>
            <person name="Fawcett J.A."/>
            <person name="Hatakeyama M."/>
            <person name="Paape T."/>
            <person name="Ng C.H."/>
            <person name="Ang C.C."/>
            <person name="Tnah L.H."/>
            <person name="Lee C.T."/>
            <person name="Nishiyama T."/>
            <person name="Sese J."/>
            <person name="O'Brien M.J."/>
            <person name="Copetti D."/>
            <person name="Mohd Noor M.I."/>
            <person name="Ong R.C."/>
            <person name="Putra M."/>
            <person name="Sireger I.Z."/>
            <person name="Indrioko S."/>
            <person name="Kosugi Y."/>
            <person name="Izuno A."/>
            <person name="Isagi Y."/>
            <person name="Lee S.L."/>
            <person name="Shimizu K.K."/>
        </authorList>
    </citation>
    <scope>NUCLEOTIDE SEQUENCE [LARGE SCALE GENOMIC DNA]</scope>
    <source>
        <strain evidence="2">214</strain>
    </source>
</reference>
<dbReference type="PANTHER" id="PTHR39741">
    <property type="entry name" value="F-BOX DOMAIN CONTAINING PROTEIN, EXPRESSED"/>
    <property type="match status" value="1"/>
</dbReference>
<evidence type="ECO:0000259" key="1">
    <source>
        <dbReference type="Pfam" id="PF12937"/>
    </source>
</evidence>
<comment type="caution">
    <text evidence="2">The sequence shown here is derived from an EMBL/GenBank/DDBJ whole genome shotgun (WGS) entry which is preliminary data.</text>
</comment>
<gene>
    <name evidence="2" type="ORF">SLEP1_g2542</name>
</gene>
<dbReference type="PANTHER" id="PTHR39741:SF14">
    <property type="entry name" value="F-BOX DOMAIN-CONTAINING PROTEIN"/>
    <property type="match status" value="1"/>
</dbReference>
<dbReference type="InterPro" id="IPR036047">
    <property type="entry name" value="F-box-like_dom_sf"/>
</dbReference>
<proteinExistence type="predicted"/>
<dbReference type="Gene3D" id="1.20.1280.50">
    <property type="match status" value="1"/>
</dbReference>
<feature type="domain" description="F-box" evidence="1">
    <location>
        <begin position="15"/>
        <end position="55"/>
    </location>
</feature>
<keyword evidence="3" id="KW-1185">Reference proteome</keyword>
<evidence type="ECO:0000313" key="2">
    <source>
        <dbReference type="EMBL" id="GKU88260.1"/>
    </source>
</evidence>